<evidence type="ECO:0000313" key="1">
    <source>
        <dbReference type="EMBL" id="MFC3389089.1"/>
    </source>
</evidence>
<dbReference type="EMBL" id="JBHRVQ010000001">
    <property type="protein sequence ID" value="MFC3389089.1"/>
    <property type="molecule type" value="Genomic_DNA"/>
</dbReference>
<dbReference type="PANTHER" id="PTHR36932:SF1">
    <property type="entry name" value="CAPSULAR POLYSACCHARIDE BIOSYNTHESIS PROTEIN"/>
    <property type="match status" value="1"/>
</dbReference>
<gene>
    <name evidence="1" type="ORF">ACFOEO_10930</name>
</gene>
<proteinExistence type="predicted"/>
<evidence type="ECO:0000313" key="2">
    <source>
        <dbReference type="Proteomes" id="UP001595637"/>
    </source>
</evidence>
<dbReference type="RefSeq" id="WP_380655582.1">
    <property type="nucleotide sequence ID" value="NZ_JBHRVQ010000001.1"/>
</dbReference>
<dbReference type="Proteomes" id="UP001595637">
    <property type="component" value="Unassembled WGS sequence"/>
</dbReference>
<dbReference type="PANTHER" id="PTHR36932">
    <property type="entry name" value="CAPSULAR POLYSACCHARIDE BIOSYNTHESIS PROTEIN"/>
    <property type="match status" value="1"/>
</dbReference>
<reference evidence="2" key="1">
    <citation type="journal article" date="2019" name="Int. J. Syst. Evol. Microbiol.">
        <title>The Global Catalogue of Microorganisms (GCM) 10K type strain sequencing project: providing services to taxonomists for standard genome sequencing and annotation.</title>
        <authorList>
            <consortium name="The Broad Institute Genomics Platform"/>
            <consortium name="The Broad Institute Genome Sequencing Center for Infectious Disease"/>
            <person name="Wu L."/>
            <person name="Ma J."/>
        </authorList>
    </citation>
    <scope>NUCLEOTIDE SEQUENCE [LARGE SCALE GENOMIC DNA]</scope>
    <source>
        <strain evidence="2">CCM 7756</strain>
    </source>
</reference>
<dbReference type="InterPro" id="IPR053158">
    <property type="entry name" value="CapK_Type1_Caps_Biosynth"/>
</dbReference>
<comment type="caution">
    <text evidence="1">The sequence shown here is derived from an EMBL/GenBank/DDBJ whole genome shotgun (WGS) entry which is preliminary data.</text>
</comment>
<sequence>MTAIKLRNKVMRMIRKSIDAASRRIYYKSPVVIQHALTSAYGYKLKRERYGDNYYKALDMYTNKESDDHQALIDFMHHLKTHIPVYKNIDVDEADILNSFLKLPKTTKSQLRYELDARSYKKGQIRFSGTSGTTGASLAVYDSEYDRAKRMAYLDYIKRRNGVEPFSRRASFSGQELTPPNHRNHLWRYNLAMNQLLYASYHLSPKNISDVYKSLAHFRPLSIDGFPSAIHMVAKYILANNITIDWQVESIFPNAETLLPQMKRDIELAFHTTVVDQYASGEGAPFIYSIADGTYELGRETGIFEFEKVERNIYEMVVTSLINTATPIVRYRIGDHVEIHSDRPYLNSFSDDIRITRIIGRQADYLLGSNHNRVSSVAMARVVEGIEDKVKSFQFVQKDLTHFIVNMVIDRGYDEKTERLFTNRVRRRLGINNHYQFNYLDSMPHEKSGKVRFIINELGIDHA</sequence>
<accession>A0ABV7N734</accession>
<keyword evidence="2" id="KW-1185">Reference proteome</keyword>
<protein>
    <recommendedName>
        <fullName evidence="3">Phenylacetate-CoA ligase</fullName>
    </recommendedName>
</protein>
<name>A0ABV7N734_9STAP</name>
<dbReference type="InterPro" id="IPR042099">
    <property type="entry name" value="ANL_N_sf"/>
</dbReference>
<dbReference type="SUPFAM" id="SSF56801">
    <property type="entry name" value="Acetyl-CoA synthetase-like"/>
    <property type="match status" value="1"/>
</dbReference>
<organism evidence="1 2">
    <name type="scientific">Salinicoccus sesuvii</name>
    <dbReference type="NCBI Taxonomy" id="868281"/>
    <lineage>
        <taxon>Bacteria</taxon>
        <taxon>Bacillati</taxon>
        <taxon>Bacillota</taxon>
        <taxon>Bacilli</taxon>
        <taxon>Bacillales</taxon>
        <taxon>Staphylococcaceae</taxon>
        <taxon>Salinicoccus</taxon>
    </lineage>
</organism>
<dbReference type="Gene3D" id="3.40.50.12780">
    <property type="entry name" value="N-terminal domain of ligase-like"/>
    <property type="match status" value="1"/>
</dbReference>
<evidence type="ECO:0008006" key="3">
    <source>
        <dbReference type="Google" id="ProtNLM"/>
    </source>
</evidence>